<feature type="domain" description="SWIM-type" evidence="7">
    <location>
        <begin position="152"/>
        <end position="184"/>
    </location>
</feature>
<name>A0AAV0Z784_VICFA</name>
<sequence length="330" mass="37604">MLLPIKLLLVIYQQDKVTLKMTGSAEQKDVNWSRLAKRMAYDYFDLYLPCGFISTVISLIKSYKVIEELKRKQIKKDAMNKKISSDHLQPSFLVRPPTLHLRLPSVGYEGVICPRIQLLIEKHKREAQDWTPTWHSDDDLSIFGVTNGTETYCVNLKNESCSCRKWELSGIPCCHVISCIWNIRKKPEAYVSPYYSKVTFEKCYANIVMPTNGPQLWTDVDHVPMCPPVMRRAIGRPKKMRIKTGDEPKNSHVLSRSFSTVTCNKCGQTGHNSRTCKGKRAADRQIPKGGNKKTKQTKTTKKAKKTNKTKDAEKQIEIGQGSQAPQPSQE</sequence>
<evidence type="ECO:0000256" key="3">
    <source>
        <dbReference type="ARBA" id="ARBA00022833"/>
    </source>
</evidence>
<evidence type="ECO:0000256" key="5">
    <source>
        <dbReference type="SAM" id="MobiDB-lite"/>
    </source>
</evidence>
<dbReference type="Pfam" id="PF04434">
    <property type="entry name" value="SWIM"/>
    <property type="match status" value="1"/>
</dbReference>
<dbReference type="SMART" id="SM00575">
    <property type="entry name" value="ZnF_PMZ"/>
    <property type="match status" value="1"/>
</dbReference>
<keyword evidence="2 4" id="KW-0863">Zinc-finger</keyword>
<evidence type="ECO:0000313" key="8">
    <source>
        <dbReference type="EMBL" id="CAI8594485.1"/>
    </source>
</evidence>
<gene>
    <name evidence="8" type="ORF">VFH_I143840</name>
</gene>
<accession>A0AAV0Z784</accession>
<dbReference type="InterPro" id="IPR001878">
    <property type="entry name" value="Znf_CCHC"/>
</dbReference>
<dbReference type="AlphaFoldDB" id="A0AAV0Z784"/>
<feature type="domain" description="CCHC-type" evidence="6">
    <location>
        <begin position="263"/>
        <end position="277"/>
    </location>
</feature>
<dbReference type="PANTHER" id="PTHR31973">
    <property type="entry name" value="POLYPROTEIN, PUTATIVE-RELATED"/>
    <property type="match status" value="1"/>
</dbReference>
<dbReference type="EMBL" id="OX451735">
    <property type="protein sequence ID" value="CAI8594485.1"/>
    <property type="molecule type" value="Genomic_DNA"/>
</dbReference>
<organism evidence="8 9">
    <name type="scientific">Vicia faba</name>
    <name type="common">Broad bean</name>
    <name type="synonym">Faba vulgaris</name>
    <dbReference type="NCBI Taxonomy" id="3906"/>
    <lineage>
        <taxon>Eukaryota</taxon>
        <taxon>Viridiplantae</taxon>
        <taxon>Streptophyta</taxon>
        <taxon>Embryophyta</taxon>
        <taxon>Tracheophyta</taxon>
        <taxon>Spermatophyta</taxon>
        <taxon>Magnoliopsida</taxon>
        <taxon>eudicotyledons</taxon>
        <taxon>Gunneridae</taxon>
        <taxon>Pentapetalae</taxon>
        <taxon>rosids</taxon>
        <taxon>fabids</taxon>
        <taxon>Fabales</taxon>
        <taxon>Fabaceae</taxon>
        <taxon>Papilionoideae</taxon>
        <taxon>50 kb inversion clade</taxon>
        <taxon>NPAAA clade</taxon>
        <taxon>Hologalegina</taxon>
        <taxon>IRL clade</taxon>
        <taxon>Fabeae</taxon>
        <taxon>Vicia</taxon>
    </lineage>
</organism>
<evidence type="ECO:0000259" key="6">
    <source>
        <dbReference type="PROSITE" id="PS50158"/>
    </source>
</evidence>
<evidence type="ECO:0000256" key="2">
    <source>
        <dbReference type="ARBA" id="ARBA00022771"/>
    </source>
</evidence>
<keyword evidence="1" id="KW-0479">Metal-binding</keyword>
<dbReference type="InterPro" id="IPR007527">
    <property type="entry name" value="Znf_SWIM"/>
</dbReference>
<feature type="compositionally biased region" description="Polar residues" evidence="5">
    <location>
        <begin position="320"/>
        <end position="330"/>
    </location>
</feature>
<proteinExistence type="predicted"/>
<dbReference type="GO" id="GO:0003676">
    <property type="term" value="F:nucleic acid binding"/>
    <property type="evidence" value="ECO:0007669"/>
    <property type="project" value="InterPro"/>
</dbReference>
<dbReference type="PANTHER" id="PTHR31973:SF187">
    <property type="entry name" value="MUTATOR TRANSPOSASE MUDRA PROTEIN"/>
    <property type="match status" value="1"/>
</dbReference>
<dbReference type="InterPro" id="IPR036875">
    <property type="entry name" value="Znf_CCHC_sf"/>
</dbReference>
<dbReference type="PROSITE" id="PS50966">
    <property type="entry name" value="ZF_SWIM"/>
    <property type="match status" value="1"/>
</dbReference>
<evidence type="ECO:0000256" key="4">
    <source>
        <dbReference type="PROSITE-ProRule" id="PRU00047"/>
    </source>
</evidence>
<dbReference type="SUPFAM" id="SSF57756">
    <property type="entry name" value="Retrovirus zinc finger-like domains"/>
    <property type="match status" value="1"/>
</dbReference>
<protein>
    <recommendedName>
        <fullName evidence="10">SWIM-type domain-containing protein</fullName>
    </recommendedName>
</protein>
<evidence type="ECO:0000313" key="9">
    <source>
        <dbReference type="Proteomes" id="UP001157006"/>
    </source>
</evidence>
<evidence type="ECO:0008006" key="10">
    <source>
        <dbReference type="Google" id="ProtNLM"/>
    </source>
</evidence>
<dbReference type="GO" id="GO:0008270">
    <property type="term" value="F:zinc ion binding"/>
    <property type="evidence" value="ECO:0007669"/>
    <property type="project" value="UniProtKB-KW"/>
</dbReference>
<keyword evidence="3" id="KW-0862">Zinc</keyword>
<feature type="region of interest" description="Disordered" evidence="5">
    <location>
        <begin position="267"/>
        <end position="330"/>
    </location>
</feature>
<reference evidence="8 9" key="1">
    <citation type="submission" date="2023-01" db="EMBL/GenBank/DDBJ databases">
        <authorList>
            <person name="Kreplak J."/>
        </authorList>
    </citation>
    <scope>NUCLEOTIDE SEQUENCE [LARGE SCALE GENOMIC DNA]</scope>
</reference>
<evidence type="ECO:0000256" key="1">
    <source>
        <dbReference type="ARBA" id="ARBA00022723"/>
    </source>
</evidence>
<keyword evidence="9" id="KW-1185">Reference proteome</keyword>
<evidence type="ECO:0000259" key="7">
    <source>
        <dbReference type="PROSITE" id="PS50966"/>
    </source>
</evidence>
<dbReference type="InterPro" id="IPR006564">
    <property type="entry name" value="Znf_PMZ"/>
</dbReference>
<feature type="compositionally biased region" description="Basic residues" evidence="5">
    <location>
        <begin position="290"/>
        <end position="307"/>
    </location>
</feature>
<dbReference type="PROSITE" id="PS50158">
    <property type="entry name" value="ZF_CCHC"/>
    <property type="match status" value="1"/>
</dbReference>
<dbReference type="Proteomes" id="UP001157006">
    <property type="component" value="Chromosome 1S"/>
</dbReference>